<evidence type="ECO:0000256" key="1">
    <source>
        <dbReference type="ARBA" id="ARBA00022679"/>
    </source>
</evidence>
<dbReference type="InterPro" id="IPR000863">
    <property type="entry name" value="Sulfotransferase_dom"/>
</dbReference>
<accession>A0ABP9J685</accession>
<protein>
    <recommendedName>
        <fullName evidence="3">Sulfotransferase domain-containing protein</fullName>
    </recommendedName>
</protein>
<organism evidence="4 5">
    <name type="scientific">Terrabacter aeriphilus</name>
    <dbReference type="NCBI Taxonomy" id="515662"/>
    <lineage>
        <taxon>Bacteria</taxon>
        <taxon>Bacillati</taxon>
        <taxon>Actinomycetota</taxon>
        <taxon>Actinomycetes</taxon>
        <taxon>Micrococcales</taxon>
        <taxon>Intrasporangiaceae</taxon>
        <taxon>Terrabacter</taxon>
    </lineage>
</organism>
<gene>
    <name evidence="4" type="ORF">GCM10023258_11670</name>
</gene>
<dbReference type="PANTHER" id="PTHR10605:SF56">
    <property type="entry name" value="BIFUNCTIONAL HEPARAN SULFATE N-DEACETYLASE_N-SULFOTRANSFERASE"/>
    <property type="match status" value="1"/>
</dbReference>
<dbReference type="InterPro" id="IPR027417">
    <property type="entry name" value="P-loop_NTPase"/>
</dbReference>
<name>A0ABP9J685_9MICO</name>
<proteinExistence type="predicted"/>
<dbReference type="RefSeq" id="WP_345506508.1">
    <property type="nucleotide sequence ID" value="NZ_BAABIW010000009.1"/>
</dbReference>
<evidence type="ECO:0000256" key="2">
    <source>
        <dbReference type="ARBA" id="ARBA00023180"/>
    </source>
</evidence>
<reference evidence="5" key="1">
    <citation type="journal article" date="2019" name="Int. J. Syst. Evol. Microbiol.">
        <title>The Global Catalogue of Microorganisms (GCM) 10K type strain sequencing project: providing services to taxonomists for standard genome sequencing and annotation.</title>
        <authorList>
            <consortium name="The Broad Institute Genomics Platform"/>
            <consortium name="The Broad Institute Genome Sequencing Center for Infectious Disease"/>
            <person name="Wu L."/>
            <person name="Ma J."/>
        </authorList>
    </citation>
    <scope>NUCLEOTIDE SEQUENCE [LARGE SCALE GENOMIC DNA]</scope>
    <source>
        <strain evidence="5">JCM 17687</strain>
    </source>
</reference>
<evidence type="ECO:0000313" key="5">
    <source>
        <dbReference type="Proteomes" id="UP001500427"/>
    </source>
</evidence>
<evidence type="ECO:0000259" key="3">
    <source>
        <dbReference type="Pfam" id="PF00685"/>
    </source>
</evidence>
<dbReference type="Proteomes" id="UP001500427">
    <property type="component" value="Unassembled WGS sequence"/>
</dbReference>
<comment type="caution">
    <text evidence="4">The sequence shown here is derived from an EMBL/GenBank/DDBJ whole genome shotgun (WGS) entry which is preliminary data.</text>
</comment>
<dbReference type="InterPro" id="IPR037359">
    <property type="entry name" value="NST/OST"/>
</dbReference>
<evidence type="ECO:0000313" key="4">
    <source>
        <dbReference type="EMBL" id="GAA5021890.1"/>
    </source>
</evidence>
<sequence>MQLRTLVPEPLHELSRATYSRVSQATRSLRALPDFIVIGGQRCGTTSLFKNIAEHPQVLRPGIEKGVDYYSLYPQRGIDWYRGNFPIRALARLRTARHGEPQVFEACTYYMFHPFAIERIARDLPDVKLVAMLRDPVERAFSAYKHEFARGFETEPDFVRALDLEDSRLAGEVERMAADPTYESHAHRHHAYRARGQYAEQLERVFAHFPREQVFVCDSESYFAQPAEQYRELTRFLGLEDYLPARFDQFNARPSKPMPEEARARLVEYYAPHDRALTELLGRQPGWISV</sequence>
<dbReference type="Pfam" id="PF00685">
    <property type="entry name" value="Sulfotransfer_1"/>
    <property type="match status" value="1"/>
</dbReference>
<feature type="domain" description="Sulfotransferase" evidence="3">
    <location>
        <begin position="33"/>
        <end position="240"/>
    </location>
</feature>
<keyword evidence="1" id="KW-0808">Transferase</keyword>
<dbReference type="PANTHER" id="PTHR10605">
    <property type="entry name" value="HEPARAN SULFATE SULFOTRANSFERASE"/>
    <property type="match status" value="1"/>
</dbReference>
<dbReference type="SUPFAM" id="SSF52540">
    <property type="entry name" value="P-loop containing nucleoside triphosphate hydrolases"/>
    <property type="match status" value="1"/>
</dbReference>
<dbReference type="EMBL" id="BAABIW010000009">
    <property type="protein sequence ID" value="GAA5021890.1"/>
    <property type="molecule type" value="Genomic_DNA"/>
</dbReference>
<dbReference type="Gene3D" id="3.40.50.300">
    <property type="entry name" value="P-loop containing nucleotide triphosphate hydrolases"/>
    <property type="match status" value="1"/>
</dbReference>
<keyword evidence="5" id="KW-1185">Reference proteome</keyword>
<keyword evidence="2" id="KW-0325">Glycoprotein</keyword>